<evidence type="ECO:0000313" key="3">
    <source>
        <dbReference type="Proteomes" id="UP001501371"/>
    </source>
</evidence>
<reference evidence="2 3" key="1">
    <citation type="journal article" date="2019" name="Int. J. Syst. Evol. Microbiol.">
        <title>The Global Catalogue of Microorganisms (GCM) 10K type strain sequencing project: providing services to taxonomists for standard genome sequencing and annotation.</title>
        <authorList>
            <consortium name="The Broad Institute Genomics Platform"/>
            <consortium name="The Broad Institute Genome Sequencing Center for Infectious Disease"/>
            <person name="Wu L."/>
            <person name="Ma J."/>
        </authorList>
    </citation>
    <scope>NUCLEOTIDE SEQUENCE [LARGE SCALE GENOMIC DNA]</scope>
    <source>
        <strain evidence="2 3">JCM 12696</strain>
    </source>
</reference>
<accession>A0ABN1UJU3</accession>
<keyword evidence="3" id="KW-1185">Reference proteome</keyword>
<feature type="compositionally biased region" description="Polar residues" evidence="1">
    <location>
        <begin position="46"/>
        <end position="55"/>
    </location>
</feature>
<organism evidence="2 3">
    <name type="scientific">Streptomyces hebeiensis</name>
    <dbReference type="NCBI Taxonomy" id="229486"/>
    <lineage>
        <taxon>Bacteria</taxon>
        <taxon>Bacillati</taxon>
        <taxon>Actinomycetota</taxon>
        <taxon>Actinomycetes</taxon>
        <taxon>Kitasatosporales</taxon>
        <taxon>Streptomycetaceae</taxon>
        <taxon>Streptomyces</taxon>
    </lineage>
</organism>
<comment type="caution">
    <text evidence="2">The sequence shown here is derived from an EMBL/GenBank/DDBJ whole genome shotgun (WGS) entry which is preliminary data.</text>
</comment>
<evidence type="ECO:0000256" key="1">
    <source>
        <dbReference type="SAM" id="MobiDB-lite"/>
    </source>
</evidence>
<proteinExistence type="predicted"/>
<dbReference type="EMBL" id="BAAAKV010000005">
    <property type="protein sequence ID" value="GAA1155356.1"/>
    <property type="molecule type" value="Genomic_DNA"/>
</dbReference>
<sequence>MSSNVSLPGDRQATRELEGHEAPTVAGVEGDEGRRRPQSPVMMKETTAQRQIAQA</sequence>
<gene>
    <name evidence="2" type="ORF">GCM10009654_08710</name>
</gene>
<feature type="compositionally biased region" description="Basic and acidic residues" evidence="1">
    <location>
        <begin position="12"/>
        <end position="21"/>
    </location>
</feature>
<name>A0ABN1UJU3_9ACTN</name>
<dbReference type="Proteomes" id="UP001501371">
    <property type="component" value="Unassembled WGS sequence"/>
</dbReference>
<feature type="region of interest" description="Disordered" evidence="1">
    <location>
        <begin position="1"/>
        <end position="55"/>
    </location>
</feature>
<protein>
    <submittedName>
        <fullName evidence="2">Uncharacterized protein</fullName>
    </submittedName>
</protein>
<evidence type="ECO:0000313" key="2">
    <source>
        <dbReference type="EMBL" id="GAA1155356.1"/>
    </source>
</evidence>